<protein>
    <submittedName>
        <fullName evidence="2">Uncharacterized protein</fullName>
    </submittedName>
</protein>
<evidence type="ECO:0000313" key="2">
    <source>
        <dbReference type="EMBL" id="MBC2670847.1"/>
    </source>
</evidence>
<dbReference type="EMBL" id="JACLAX010000032">
    <property type="protein sequence ID" value="MBC2670847.1"/>
    <property type="molecule type" value="Genomic_DNA"/>
</dbReference>
<evidence type="ECO:0000256" key="1">
    <source>
        <dbReference type="SAM" id="Phobius"/>
    </source>
</evidence>
<dbReference type="RefSeq" id="WP_185680702.1">
    <property type="nucleotide sequence ID" value="NZ_JACLAX010000032.1"/>
</dbReference>
<dbReference type="AlphaFoldDB" id="A0A7X1G2M0"/>
<feature type="transmembrane region" description="Helical" evidence="1">
    <location>
        <begin position="6"/>
        <end position="27"/>
    </location>
</feature>
<accession>A0A7X1G2M0</accession>
<name>A0A7X1G2M0_9SPHN</name>
<reference evidence="2 3" key="1">
    <citation type="submission" date="2020-08" db="EMBL/GenBank/DDBJ databases">
        <title>The genome sequence of type strain Novosphingobium piscinae KCTC 42194.</title>
        <authorList>
            <person name="Liu Y."/>
        </authorList>
    </citation>
    <scope>NUCLEOTIDE SEQUENCE [LARGE SCALE GENOMIC DNA]</scope>
    <source>
        <strain evidence="2 3">KCTC 42194</strain>
    </source>
</reference>
<comment type="caution">
    <text evidence="2">The sequence shown here is derived from an EMBL/GenBank/DDBJ whole genome shotgun (WGS) entry which is preliminary data.</text>
</comment>
<organism evidence="2 3">
    <name type="scientific">Novosphingobium piscinae</name>
    <dbReference type="NCBI Taxonomy" id="1507448"/>
    <lineage>
        <taxon>Bacteria</taxon>
        <taxon>Pseudomonadati</taxon>
        <taxon>Pseudomonadota</taxon>
        <taxon>Alphaproteobacteria</taxon>
        <taxon>Sphingomonadales</taxon>
        <taxon>Sphingomonadaceae</taxon>
        <taxon>Novosphingobium</taxon>
    </lineage>
</organism>
<dbReference type="Proteomes" id="UP000551327">
    <property type="component" value="Unassembled WGS sequence"/>
</dbReference>
<proteinExistence type="predicted"/>
<keyword evidence="3" id="KW-1185">Reference proteome</keyword>
<keyword evidence="1" id="KW-0812">Transmembrane</keyword>
<keyword evidence="1" id="KW-0472">Membrane</keyword>
<gene>
    <name evidence="2" type="ORF">H7F53_16965</name>
</gene>
<sequence>MPQGSLAPSLILIAAALVAILGLAVMARRLGLGADVRLRDADTAGELARAADCRFTPTVVALDRAGLGALLADQAGQVVLLRRHGARFVAHRLTSHAGVRLERQFLCFALPEPGFVPITLDLGPEAQHWAASLRRLGPADARP</sequence>
<evidence type="ECO:0000313" key="3">
    <source>
        <dbReference type="Proteomes" id="UP000551327"/>
    </source>
</evidence>
<keyword evidence="1" id="KW-1133">Transmembrane helix</keyword>